<comment type="caution">
    <text evidence="1">The sequence shown here is derived from an EMBL/GenBank/DDBJ whole genome shotgun (WGS) entry which is preliminary data.</text>
</comment>
<organism evidence="1 2">
    <name type="scientific">Carpinus fangiana</name>
    <dbReference type="NCBI Taxonomy" id="176857"/>
    <lineage>
        <taxon>Eukaryota</taxon>
        <taxon>Viridiplantae</taxon>
        <taxon>Streptophyta</taxon>
        <taxon>Embryophyta</taxon>
        <taxon>Tracheophyta</taxon>
        <taxon>Spermatophyta</taxon>
        <taxon>Magnoliopsida</taxon>
        <taxon>eudicotyledons</taxon>
        <taxon>Gunneridae</taxon>
        <taxon>Pentapetalae</taxon>
        <taxon>rosids</taxon>
        <taxon>fabids</taxon>
        <taxon>Fagales</taxon>
        <taxon>Betulaceae</taxon>
        <taxon>Carpinus</taxon>
    </lineage>
</organism>
<keyword evidence="2" id="KW-1185">Reference proteome</keyword>
<dbReference type="AlphaFoldDB" id="A0A5N6KRF5"/>
<dbReference type="EMBL" id="VIBQ01000010">
    <property type="protein sequence ID" value="KAB8339004.1"/>
    <property type="molecule type" value="Genomic_DNA"/>
</dbReference>
<reference evidence="1 2" key="1">
    <citation type="submission" date="2019-06" db="EMBL/GenBank/DDBJ databases">
        <title>A chromosomal-level reference genome of Carpinus fangiana (Coryloideae, Betulaceae).</title>
        <authorList>
            <person name="Yang X."/>
            <person name="Wang Z."/>
            <person name="Zhang L."/>
            <person name="Hao G."/>
            <person name="Liu J."/>
            <person name="Yang Y."/>
        </authorList>
    </citation>
    <scope>NUCLEOTIDE SEQUENCE [LARGE SCALE GENOMIC DNA]</scope>
    <source>
        <strain evidence="1">Cfa_2016G</strain>
        <tissue evidence="1">Leaf</tissue>
    </source>
</reference>
<sequence>MHGQAQVCAALSHAHRRLTSSWPSAGDAWCVGPRESAAHGQVLWTWPTNAYGLISTLHKDDSSLCHFEQRANSQSWSLMTHPACWRTAARLRTMVPATPLVGSGLLHQRARGHAQQARDRLRLVPHQRMRLPSPISLVTRYFLKLVHQAMRISTCICS</sequence>
<gene>
    <name evidence="1" type="ORF">FH972_021943</name>
</gene>
<evidence type="ECO:0000313" key="2">
    <source>
        <dbReference type="Proteomes" id="UP000327013"/>
    </source>
</evidence>
<proteinExistence type="predicted"/>
<protein>
    <submittedName>
        <fullName evidence="1">Uncharacterized protein</fullName>
    </submittedName>
</protein>
<dbReference type="Proteomes" id="UP000327013">
    <property type="component" value="Unassembled WGS sequence"/>
</dbReference>
<accession>A0A5N6KRF5</accession>
<evidence type="ECO:0000313" key="1">
    <source>
        <dbReference type="EMBL" id="KAB8339004.1"/>
    </source>
</evidence>
<name>A0A5N6KRF5_9ROSI</name>